<dbReference type="Proteomes" id="UP001209570">
    <property type="component" value="Unassembled WGS sequence"/>
</dbReference>
<dbReference type="AlphaFoldDB" id="A0AAD5QAK6"/>
<protein>
    <submittedName>
        <fullName evidence="2">Uncharacterized protein</fullName>
    </submittedName>
</protein>
<evidence type="ECO:0000256" key="1">
    <source>
        <dbReference type="SAM" id="MobiDB-lite"/>
    </source>
</evidence>
<proteinExistence type="predicted"/>
<dbReference type="EMBL" id="JAKCXM010000139">
    <property type="protein sequence ID" value="KAJ0401022.1"/>
    <property type="molecule type" value="Genomic_DNA"/>
</dbReference>
<evidence type="ECO:0000313" key="3">
    <source>
        <dbReference type="Proteomes" id="UP001209570"/>
    </source>
</evidence>
<organism evidence="2 3">
    <name type="scientific">Pythium insidiosum</name>
    <name type="common">Pythiosis disease agent</name>
    <dbReference type="NCBI Taxonomy" id="114742"/>
    <lineage>
        <taxon>Eukaryota</taxon>
        <taxon>Sar</taxon>
        <taxon>Stramenopiles</taxon>
        <taxon>Oomycota</taxon>
        <taxon>Peronosporomycetes</taxon>
        <taxon>Pythiales</taxon>
        <taxon>Pythiaceae</taxon>
        <taxon>Pythium</taxon>
    </lineage>
</organism>
<evidence type="ECO:0000313" key="2">
    <source>
        <dbReference type="EMBL" id="KAJ0401022.1"/>
    </source>
</evidence>
<dbReference type="Pfam" id="PF10274">
    <property type="entry name" value="ParcG"/>
    <property type="match status" value="1"/>
</dbReference>
<dbReference type="PANTHER" id="PTHR21207:SF2">
    <property type="entry name" value="PARKIN COREGULATED GENE PROTEIN"/>
    <property type="match status" value="1"/>
</dbReference>
<accession>A0AAD5QAK6</accession>
<dbReference type="InterPro" id="IPR019399">
    <property type="entry name" value="Parkin_co-regulated_protein"/>
</dbReference>
<keyword evidence="3" id="KW-1185">Reference proteome</keyword>
<sequence>MHHRPAPRAEEPQVLSLDAASTVGGDARPKTPRRPTTSGGRAKTQKLTEFRRFLENDELPLRIDSSPSTGRRVVWTTSLEQLDFTHFLPLCVAGLQETLEPYPTFAFDAAMQLLEHGVDDARVLRCLAPVVAQIKSALATRDKDVVHRALLVLQQLTVCDGVGGALADYYRAVLPLCNILQDKHLGTGDERTRELVADVLETMEAYGSDDAHALIQQYVPTFQNQFPSDRLVST</sequence>
<feature type="region of interest" description="Disordered" evidence="1">
    <location>
        <begin position="1"/>
        <end position="46"/>
    </location>
</feature>
<gene>
    <name evidence="2" type="ORF">P43SY_009902</name>
</gene>
<name>A0AAD5QAK6_PYTIN</name>
<reference evidence="2" key="1">
    <citation type="submission" date="2021-12" db="EMBL/GenBank/DDBJ databases">
        <title>Prjna785345.</title>
        <authorList>
            <person name="Rujirawat T."/>
            <person name="Krajaejun T."/>
        </authorList>
    </citation>
    <scope>NUCLEOTIDE SEQUENCE</scope>
    <source>
        <strain evidence="2">Pi057C3</strain>
    </source>
</reference>
<dbReference type="PANTHER" id="PTHR21207">
    <property type="entry name" value="PARKIN COREGULATED GENE PROTEIN PARK2 COREGULATED"/>
    <property type="match status" value="1"/>
</dbReference>
<comment type="caution">
    <text evidence="2">The sequence shown here is derived from an EMBL/GenBank/DDBJ whole genome shotgun (WGS) entry which is preliminary data.</text>
</comment>
<dbReference type="GO" id="GO:0030544">
    <property type="term" value="F:Hsp70 protein binding"/>
    <property type="evidence" value="ECO:0007669"/>
    <property type="project" value="TreeGrafter"/>
</dbReference>
<dbReference type="GO" id="GO:0051879">
    <property type="term" value="F:Hsp90 protein binding"/>
    <property type="evidence" value="ECO:0007669"/>
    <property type="project" value="TreeGrafter"/>
</dbReference>